<dbReference type="EMBL" id="JANEYF010003884">
    <property type="protein sequence ID" value="KAJ8933279.1"/>
    <property type="molecule type" value="Genomic_DNA"/>
</dbReference>
<dbReference type="GO" id="GO:0006310">
    <property type="term" value="P:DNA recombination"/>
    <property type="evidence" value="ECO:0007669"/>
    <property type="project" value="UniProtKB-KW"/>
</dbReference>
<evidence type="ECO:0000313" key="3">
    <source>
        <dbReference type="EMBL" id="KAJ8933279.1"/>
    </source>
</evidence>
<dbReference type="InterPro" id="IPR013762">
    <property type="entry name" value="Integrase-like_cat_sf"/>
</dbReference>
<dbReference type="GO" id="GO:0015074">
    <property type="term" value="P:DNA integration"/>
    <property type="evidence" value="ECO:0007669"/>
    <property type="project" value="InterPro"/>
</dbReference>
<name>A0AAV8X2N0_9CUCU</name>
<dbReference type="PANTHER" id="PTHR33480">
    <property type="entry name" value="SET DOMAIN-CONTAINING PROTEIN-RELATED"/>
    <property type="match status" value="1"/>
</dbReference>
<evidence type="ECO:0000256" key="2">
    <source>
        <dbReference type="SAM" id="SignalP"/>
    </source>
</evidence>
<reference evidence="3" key="1">
    <citation type="journal article" date="2023" name="Insect Mol. Biol.">
        <title>Genome sequencing provides insights into the evolution of gene families encoding plant cell wall-degrading enzymes in longhorned beetles.</title>
        <authorList>
            <person name="Shin N.R."/>
            <person name="Okamura Y."/>
            <person name="Kirsch R."/>
            <person name="Pauchet Y."/>
        </authorList>
    </citation>
    <scope>NUCLEOTIDE SEQUENCE</scope>
    <source>
        <strain evidence="3">RBIC_L_NR</strain>
    </source>
</reference>
<dbReference type="SUPFAM" id="SSF56349">
    <property type="entry name" value="DNA breaking-rejoining enzymes"/>
    <property type="match status" value="1"/>
</dbReference>
<dbReference type="InterPro" id="IPR011010">
    <property type="entry name" value="DNA_brk_join_enz"/>
</dbReference>
<organism evidence="3 4">
    <name type="scientific">Rhamnusium bicolor</name>
    <dbReference type="NCBI Taxonomy" id="1586634"/>
    <lineage>
        <taxon>Eukaryota</taxon>
        <taxon>Metazoa</taxon>
        <taxon>Ecdysozoa</taxon>
        <taxon>Arthropoda</taxon>
        <taxon>Hexapoda</taxon>
        <taxon>Insecta</taxon>
        <taxon>Pterygota</taxon>
        <taxon>Neoptera</taxon>
        <taxon>Endopterygota</taxon>
        <taxon>Coleoptera</taxon>
        <taxon>Polyphaga</taxon>
        <taxon>Cucujiformia</taxon>
        <taxon>Chrysomeloidea</taxon>
        <taxon>Cerambycidae</taxon>
        <taxon>Lepturinae</taxon>
        <taxon>Rhagiini</taxon>
        <taxon>Rhamnusium</taxon>
    </lineage>
</organism>
<proteinExistence type="predicted"/>
<evidence type="ECO:0000256" key="1">
    <source>
        <dbReference type="ARBA" id="ARBA00023172"/>
    </source>
</evidence>
<keyword evidence="2" id="KW-0732">Signal</keyword>
<keyword evidence="4" id="KW-1185">Reference proteome</keyword>
<gene>
    <name evidence="3" type="ORF">NQ314_014107</name>
</gene>
<dbReference type="PANTHER" id="PTHR33480:SF1">
    <property type="entry name" value="TYR RECOMBINASE DOMAIN-CONTAINING PROTEIN"/>
    <property type="match status" value="1"/>
</dbReference>
<dbReference type="GO" id="GO:0003677">
    <property type="term" value="F:DNA binding"/>
    <property type="evidence" value="ECO:0007669"/>
    <property type="project" value="InterPro"/>
</dbReference>
<dbReference type="Proteomes" id="UP001162156">
    <property type="component" value="Unassembled WGS sequence"/>
</dbReference>
<evidence type="ECO:0000313" key="4">
    <source>
        <dbReference type="Proteomes" id="UP001162156"/>
    </source>
</evidence>
<protein>
    <submittedName>
        <fullName evidence="3">Uncharacterized protein</fullName>
    </submittedName>
</protein>
<keyword evidence="1" id="KW-0233">DNA recombination</keyword>
<dbReference type="AlphaFoldDB" id="A0AAV8X2N0"/>
<feature type="signal peptide" evidence="2">
    <location>
        <begin position="1"/>
        <end position="15"/>
    </location>
</feature>
<comment type="caution">
    <text evidence="3">The sequence shown here is derived from an EMBL/GenBank/DDBJ whole genome shotgun (WGS) entry which is preliminary data.</text>
</comment>
<dbReference type="Gene3D" id="1.10.443.10">
    <property type="entry name" value="Intergrase catalytic core"/>
    <property type="match status" value="1"/>
</dbReference>
<feature type="chain" id="PRO_5043956258" evidence="2">
    <location>
        <begin position="16"/>
        <end position="364"/>
    </location>
</feature>
<sequence length="364" mass="41726">MSFLALIQLLPVRLAILGTSLKFTCDELTHLIVKESEGFKCQSSIERKLWLENVKNFKKLVESRWNIELGSLANKDLQEKRWKKPLLLPLISDMNIANNCKQLFYNNQYNENTYKELVQCSLALLIVFNRRRIGDVQFLKIEDYKLEKNNIFADFESILTESEKVLTGKYKRVINSGKGSKAVVILIPEIIQDFINILLDNRSKYIPSDNEYVFATPGSTIKWGNGDVAIKNLSRKIKLKNPEAISTNKLRKQIATVMQILNLTKDETKQFSDFMGHTQKTYEQSYELPVDIYQTAKVSKILLMMENGCVPAEYKGKSLSQINFDFNLENAVESDTEAGTEIVLSKQNSSIVSQDETLNDQRLL</sequence>
<accession>A0AAV8X2N0</accession>